<dbReference type="PROSITE" id="PS50206">
    <property type="entry name" value="RHODANESE_3"/>
    <property type="match status" value="1"/>
</dbReference>
<dbReference type="InterPro" id="IPR036873">
    <property type="entry name" value="Rhodanese-like_dom_sf"/>
</dbReference>
<evidence type="ECO:0000313" key="3">
    <source>
        <dbReference type="Proteomes" id="UP000664731"/>
    </source>
</evidence>
<dbReference type="PANTHER" id="PTHR43031">
    <property type="entry name" value="FAD-DEPENDENT OXIDOREDUCTASE"/>
    <property type="match status" value="1"/>
</dbReference>
<organism evidence="2 3">
    <name type="scientific">Comamonas denitrificans</name>
    <dbReference type="NCBI Taxonomy" id="117506"/>
    <lineage>
        <taxon>Bacteria</taxon>
        <taxon>Pseudomonadati</taxon>
        <taxon>Pseudomonadota</taxon>
        <taxon>Betaproteobacteria</taxon>
        <taxon>Burkholderiales</taxon>
        <taxon>Comamonadaceae</taxon>
        <taxon>Comamonas</taxon>
    </lineage>
</organism>
<evidence type="ECO:0000313" key="2">
    <source>
        <dbReference type="EMBL" id="MBO1250404.1"/>
    </source>
</evidence>
<dbReference type="Gene3D" id="3.40.250.10">
    <property type="entry name" value="Rhodanese-like domain"/>
    <property type="match status" value="1"/>
</dbReference>
<dbReference type="InterPro" id="IPR050229">
    <property type="entry name" value="GlpE_sulfurtransferase"/>
</dbReference>
<dbReference type="SMART" id="SM00450">
    <property type="entry name" value="RHOD"/>
    <property type="match status" value="1"/>
</dbReference>
<gene>
    <name evidence="2" type="ORF">J1777_11305</name>
</gene>
<name>A0A939GYC6_9BURK</name>
<evidence type="ECO:0000259" key="1">
    <source>
        <dbReference type="PROSITE" id="PS50206"/>
    </source>
</evidence>
<protein>
    <submittedName>
        <fullName evidence="2">Rhodanese-like domain-containing protein</fullName>
    </submittedName>
</protein>
<sequence length="135" mass="14581">MSFLIENWYLLVLALVSGIGLALPVLRGGAGLGLQPQAAVQRINRDKAVMVDVREAEEYAAGHITNAKHIPLAQIEERLPQVVKNKKLPVIFVCATSPRSTRAQMVAKKLGYEQPEVLAGGMRAWAAASLPVVKS</sequence>
<dbReference type="Proteomes" id="UP000664731">
    <property type="component" value="Unassembled WGS sequence"/>
</dbReference>
<dbReference type="AlphaFoldDB" id="A0A939GYC6"/>
<dbReference type="InterPro" id="IPR001763">
    <property type="entry name" value="Rhodanese-like_dom"/>
</dbReference>
<accession>A0A939GYC6</accession>
<proteinExistence type="predicted"/>
<feature type="domain" description="Rhodanese" evidence="1">
    <location>
        <begin position="44"/>
        <end position="134"/>
    </location>
</feature>
<comment type="caution">
    <text evidence="2">The sequence shown here is derived from an EMBL/GenBank/DDBJ whole genome shotgun (WGS) entry which is preliminary data.</text>
</comment>
<dbReference type="PANTHER" id="PTHR43031:SF18">
    <property type="entry name" value="RHODANESE-RELATED SULFURTRANSFERASES"/>
    <property type="match status" value="1"/>
</dbReference>
<dbReference type="RefSeq" id="WP_207575801.1">
    <property type="nucleotide sequence ID" value="NZ_JAFNME010000026.1"/>
</dbReference>
<dbReference type="EMBL" id="JAFNME010000026">
    <property type="protein sequence ID" value="MBO1250404.1"/>
    <property type="molecule type" value="Genomic_DNA"/>
</dbReference>
<keyword evidence="3" id="KW-1185">Reference proteome</keyword>
<dbReference type="Pfam" id="PF00581">
    <property type="entry name" value="Rhodanese"/>
    <property type="match status" value="1"/>
</dbReference>
<dbReference type="CDD" id="cd00158">
    <property type="entry name" value="RHOD"/>
    <property type="match status" value="1"/>
</dbReference>
<reference evidence="2" key="1">
    <citation type="submission" date="2021-03" db="EMBL/GenBank/DDBJ databases">
        <title>Comamonas denitrificans.</title>
        <authorList>
            <person name="Finster K."/>
        </authorList>
    </citation>
    <scope>NUCLEOTIDE SEQUENCE</scope>
    <source>
        <strain evidence="2">MM2021_4</strain>
    </source>
</reference>
<dbReference type="SUPFAM" id="SSF52821">
    <property type="entry name" value="Rhodanese/Cell cycle control phosphatase"/>
    <property type="match status" value="1"/>
</dbReference>